<evidence type="ECO:0000313" key="7">
    <source>
        <dbReference type="WBParaSite" id="PgR069_g024_t02"/>
    </source>
</evidence>
<name>A0A915BYH8_PARUN</name>
<dbReference type="InterPro" id="IPR029070">
    <property type="entry name" value="Chitinase_insertion_sf"/>
</dbReference>
<protein>
    <submittedName>
        <fullName evidence="7">GH18 domain-containing protein</fullName>
    </submittedName>
</protein>
<dbReference type="InterPro" id="IPR011583">
    <property type="entry name" value="Chitinase_II/V-like_cat"/>
</dbReference>
<evidence type="ECO:0000256" key="4">
    <source>
        <dbReference type="RuleBase" id="RU004453"/>
    </source>
</evidence>
<organism evidence="6 7">
    <name type="scientific">Parascaris univalens</name>
    <name type="common">Nematode worm</name>
    <dbReference type="NCBI Taxonomy" id="6257"/>
    <lineage>
        <taxon>Eukaryota</taxon>
        <taxon>Metazoa</taxon>
        <taxon>Ecdysozoa</taxon>
        <taxon>Nematoda</taxon>
        <taxon>Chromadorea</taxon>
        <taxon>Rhabditida</taxon>
        <taxon>Spirurina</taxon>
        <taxon>Ascaridomorpha</taxon>
        <taxon>Ascaridoidea</taxon>
        <taxon>Ascarididae</taxon>
        <taxon>Parascaris</taxon>
    </lineage>
</organism>
<dbReference type="SUPFAM" id="SSF54556">
    <property type="entry name" value="Chitinase insertion domain"/>
    <property type="match status" value="1"/>
</dbReference>
<reference evidence="7" key="1">
    <citation type="submission" date="2022-11" db="UniProtKB">
        <authorList>
            <consortium name="WormBaseParasite"/>
        </authorList>
    </citation>
    <scope>IDENTIFICATION</scope>
</reference>
<dbReference type="SUPFAM" id="SSF51445">
    <property type="entry name" value="(Trans)glycosidases"/>
    <property type="match status" value="1"/>
</dbReference>
<dbReference type="InterPro" id="IPR050314">
    <property type="entry name" value="Glycosyl_Hydrlase_18"/>
</dbReference>
<dbReference type="GO" id="GO:0008061">
    <property type="term" value="F:chitin binding"/>
    <property type="evidence" value="ECO:0007669"/>
    <property type="project" value="InterPro"/>
</dbReference>
<dbReference type="GO" id="GO:0004568">
    <property type="term" value="F:chitinase activity"/>
    <property type="evidence" value="ECO:0007669"/>
    <property type="project" value="TreeGrafter"/>
</dbReference>
<evidence type="ECO:0000313" key="6">
    <source>
        <dbReference type="Proteomes" id="UP000887569"/>
    </source>
</evidence>
<feature type="domain" description="GH18" evidence="5">
    <location>
        <begin position="48"/>
        <end position="397"/>
    </location>
</feature>
<evidence type="ECO:0000256" key="1">
    <source>
        <dbReference type="ARBA" id="ARBA00022801"/>
    </source>
</evidence>
<dbReference type="PANTHER" id="PTHR11177">
    <property type="entry name" value="CHITINASE"/>
    <property type="match status" value="1"/>
</dbReference>
<dbReference type="PROSITE" id="PS51910">
    <property type="entry name" value="GH18_2"/>
    <property type="match status" value="1"/>
</dbReference>
<keyword evidence="1 3" id="KW-0378">Hydrolase</keyword>
<keyword evidence="6" id="KW-1185">Reference proteome</keyword>
<dbReference type="InterPro" id="IPR017853">
    <property type="entry name" value="GH"/>
</dbReference>
<dbReference type="PANTHER" id="PTHR11177:SF317">
    <property type="entry name" value="CHITINASE 12-RELATED"/>
    <property type="match status" value="1"/>
</dbReference>
<evidence type="ECO:0000256" key="2">
    <source>
        <dbReference type="ARBA" id="ARBA00023295"/>
    </source>
</evidence>
<dbReference type="GO" id="GO:0005975">
    <property type="term" value="P:carbohydrate metabolic process"/>
    <property type="evidence" value="ECO:0007669"/>
    <property type="project" value="InterPro"/>
</dbReference>
<dbReference type="GO" id="GO:0005576">
    <property type="term" value="C:extracellular region"/>
    <property type="evidence" value="ECO:0007669"/>
    <property type="project" value="TreeGrafter"/>
</dbReference>
<keyword evidence="2 3" id="KW-0326">Glycosidase</keyword>
<dbReference type="Proteomes" id="UP000887569">
    <property type="component" value="Unplaced"/>
</dbReference>
<dbReference type="InterPro" id="IPR001223">
    <property type="entry name" value="Glyco_hydro18_cat"/>
</dbReference>
<dbReference type="AlphaFoldDB" id="A0A915BYH8"/>
<dbReference type="Pfam" id="PF00704">
    <property type="entry name" value="Glyco_hydro_18"/>
    <property type="match status" value="1"/>
</dbReference>
<dbReference type="SMART" id="SM00636">
    <property type="entry name" value="Glyco_18"/>
    <property type="match status" value="1"/>
</dbReference>
<dbReference type="GO" id="GO:0006032">
    <property type="term" value="P:chitin catabolic process"/>
    <property type="evidence" value="ECO:0007669"/>
    <property type="project" value="TreeGrafter"/>
</dbReference>
<dbReference type="Gene3D" id="3.20.20.80">
    <property type="entry name" value="Glycosidases"/>
    <property type="match status" value="1"/>
</dbReference>
<comment type="similarity">
    <text evidence="4">Belongs to the glycosyl hydrolase 18 family.</text>
</comment>
<dbReference type="Gene3D" id="3.10.50.10">
    <property type="match status" value="1"/>
</dbReference>
<accession>A0A915BYH8</accession>
<dbReference type="WBParaSite" id="PgR069_g024_t02">
    <property type="protein sequence ID" value="PgR069_g024_t02"/>
    <property type="gene ID" value="PgR069_g024"/>
</dbReference>
<evidence type="ECO:0000256" key="3">
    <source>
        <dbReference type="RuleBase" id="RU000489"/>
    </source>
</evidence>
<evidence type="ECO:0000259" key="5">
    <source>
        <dbReference type="PROSITE" id="PS51910"/>
    </source>
</evidence>
<proteinExistence type="inferred from homology"/>
<sequence>MFYAHCKREALTADRHDQISVFDKMRLFYWILLYTPILLRCDCSVASDVMSCYFEKDRPKTEELDVTLCSHLILIGSCTLNDECRIMLPPVELITEINKLKERNDRLKVLFSLTPSNRCMSKLVLDSNLTGELVSEVTDFIVKESVDGFDIDWEFPVWSVDARPTDKKGFTVLLQELRRSFDRAKSGILLSVAVAAPYSIVKKAYDISAFNRYVDLVQIMNYDFHMFSKAQPFAAFNAPLFRKFIEFGVLGRMNSDYSTRFWLDSGLFRNKTVFGIPTYGRGYTLVDRYVHFVYAPASGVSIFGETYPFSKVCNLTFDSDYVYVFDEKARSPYLHGGEKQWLGFEDTRSMFVKATYAKRAHLAGIMIFDLASDDFSGLCGKGKYPLIRAAKVAFEETRRAEGTHLERVII</sequence>
<dbReference type="PROSITE" id="PS01095">
    <property type="entry name" value="GH18_1"/>
    <property type="match status" value="1"/>
</dbReference>
<dbReference type="InterPro" id="IPR001579">
    <property type="entry name" value="Glyco_hydro_18_chit_AS"/>
</dbReference>